<dbReference type="EMBL" id="CP144746">
    <property type="protein sequence ID" value="WVZ58803.1"/>
    <property type="molecule type" value="Genomic_DNA"/>
</dbReference>
<evidence type="ECO:0000313" key="1">
    <source>
        <dbReference type="EMBL" id="WVZ58803.1"/>
    </source>
</evidence>
<evidence type="ECO:0000313" key="2">
    <source>
        <dbReference type="Proteomes" id="UP001341281"/>
    </source>
</evidence>
<reference evidence="1 2" key="1">
    <citation type="submission" date="2024-02" db="EMBL/GenBank/DDBJ databases">
        <title>High-quality chromosome-scale genome assembly of Pensacola bahiagrass (Paspalum notatum Flugge var. saurae).</title>
        <authorList>
            <person name="Vega J.M."/>
            <person name="Podio M."/>
            <person name="Orjuela J."/>
            <person name="Siena L.A."/>
            <person name="Pessino S.C."/>
            <person name="Combes M.C."/>
            <person name="Mariac C."/>
            <person name="Albertini E."/>
            <person name="Pupilli F."/>
            <person name="Ortiz J.P.A."/>
            <person name="Leblanc O."/>
        </authorList>
    </citation>
    <scope>NUCLEOTIDE SEQUENCE [LARGE SCALE GENOMIC DNA]</scope>
    <source>
        <strain evidence="1">R1</strain>
        <tissue evidence="1">Leaf</tissue>
    </source>
</reference>
<gene>
    <name evidence="1" type="ORF">U9M48_009032</name>
</gene>
<dbReference type="Proteomes" id="UP001341281">
    <property type="component" value="Chromosome 02"/>
</dbReference>
<protein>
    <submittedName>
        <fullName evidence="1">Uncharacterized protein</fullName>
    </submittedName>
</protein>
<proteinExistence type="predicted"/>
<dbReference type="AlphaFoldDB" id="A0AAQ3SQ72"/>
<sequence>MQGTWEPRIALLLHSSPCRAAPISDRLCSKADQWLRGDVDVPPSLTL</sequence>
<organism evidence="1 2">
    <name type="scientific">Paspalum notatum var. saurae</name>
    <dbReference type="NCBI Taxonomy" id="547442"/>
    <lineage>
        <taxon>Eukaryota</taxon>
        <taxon>Viridiplantae</taxon>
        <taxon>Streptophyta</taxon>
        <taxon>Embryophyta</taxon>
        <taxon>Tracheophyta</taxon>
        <taxon>Spermatophyta</taxon>
        <taxon>Magnoliopsida</taxon>
        <taxon>Liliopsida</taxon>
        <taxon>Poales</taxon>
        <taxon>Poaceae</taxon>
        <taxon>PACMAD clade</taxon>
        <taxon>Panicoideae</taxon>
        <taxon>Andropogonodae</taxon>
        <taxon>Paspaleae</taxon>
        <taxon>Paspalinae</taxon>
        <taxon>Paspalum</taxon>
    </lineage>
</organism>
<accession>A0AAQ3SQ72</accession>
<name>A0AAQ3SQ72_PASNO</name>
<keyword evidence="2" id="KW-1185">Reference proteome</keyword>